<comment type="similarity">
    <text evidence="1">Belongs to the peptidase S66 family.</text>
</comment>
<dbReference type="PIRSF" id="PIRSF028757">
    <property type="entry name" value="LD-carboxypeptidase"/>
    <property type="match status" value="1"/>
</dbReference>
<gene>
    <name evidence="9" type="ORF">ENV52_15115</name>
</gene>
<evidence type="ECO:0000256" key="2">
    <source>
        <dbReference type="ARBA" id="ARBA00022645"/>
    </source>
</evidence>
<evidence type="ECO:0000259" key="8">
    <source>
        <dbReference type="Pfam" id="PF17676"/>
    </source>
</evidence>
<feature type="active site" description="Charge relay system" evidence="6">
    <location>
        <position position="285"/>
    </location>
</feature>
<dbReference type="InterPro" id="IPR040921">
    <property type="entry name" value="Peptidase_S66C"/>
</dbReference>
<dbReference type="InterPro" id="IPR003507">
    <property type="entry name" value="S66_fam"/>
</dbReference>
<keyword evidence="3" id="KW-0645">Protease</keyword>
<dbReference type="PANTHER" id="PTHR30237:SF2">
    <property type="entry name" value="MUREIN TETRAPEPTIDE CARBOXYPEPTIDASE"/>
    <property type="match status" value="1"/>
</dbReference>
<evidence type="ECO:0000256" key="1">
    <source>
        <dbReference type="ARBA" id="ARBA00010233"/>
    </source>
</evidence>
<feature type="active site" description="Charge relay system" evidence="6">
    <location>
        <position position="220"/>
    </location>
</feature>
<keyword evidence="4" id="KW-0378">Hydrolase</keyword>
<evidence type="ECO:0000256" key="6">
    <source>
        <dbReference type="PIRSR" id="PIRSR028757-1"/>
    </source>
</evidence>
<dbReference type="Gene3D" id="3.50.30.60">
    <property type="entry name" value="LD-carboxypeptidase A C-terminal domain-like"/>
    <property type="match status" value="1"/>
</dbReference>
<dbReference type="CDD" id="cd07025">
    <property type="entry name" value="Peptidase_S66"/>
    <property type="match status" value="1"/>
</dbReference>
<accession>A0A7V6DR92</accession>
<evidence type="ECO:0000256" key="4">
    <source>
        <dbReference type="ARBA" id="ARBA00022801"/>
    </source>
</evidence>
<proteinExistence type="inferred from homology"/>
<reference evidence="9" key="1">
    <citation type="journal article" date="2020" name="mSystems">
        <title>Genome- and Community-Level Interaction Insights into Carbon Utilization and Element Cycling Functions of Hydrothermarchaeota in Hydrothermal Sediment.</title>
        <authorList>
            <person name="Zhou Z."/>
            <person name="Liu Y."/>
            <person name="Xu W."/>
            <person name="Pan J."/>
            <person name="Luo Z.H."/>
            <person name="Li M."/>
        </authorList>
    </citation>
    <scope>NUCLEOTIDE SEQUENCE [LARGE SCALE GENOMIC DNA]</scope>
    <source>
        <strain evidence="9">SpSt-767</strain>
    </source>
</reference>
<evidence type="ECO:0000256" key="5">
    <source>
        <dbReference type="ARBA" id="ARBA00022825"/>
    </source>
</evidence>
<feature type="domain" description="LD-carboxypeptidase C-terminal" evidence="8">
    <location>
        <begin position="189"/>
        <end position="300"/>
    </location>
</feature>
<dbReference type="AlphaFoldDB" id="A0A7V6DR92"/>
<comment type="caution">
    <text evidence="9">The sequence shown here is derived from an EMBL/GenBank/DDBJ whole genome shotgun (WGS) entry which is preliminary data.</text>
</comment>
<dbReference type="InterPro" id="IPR027461">
    <property type="entry name" value="Carboxypeptidase_A_C_sf"/>
</dbReference>
<feature type="domain" description="LD-carboxypeptidase N-terminal" evidence="7">
    <location>
        <begin position="30"/>
        <end position="146"/>
    </location>
</feature>
<dbReference type="InterPro" id="IPR040449">
    <property type="entry name" value="Peptidase_S66_N"/>
</dbReference>
<dbReference type="GO" id="GO:0006508">
    <property type="term" value="P:proteolysis"/>
    <property type="evidence" value="ECO:0007669"/>
    <property type="project" value="UniProtKB-KW"/>
</dbReference>
<name>A0A7V6DR92_9BACT</name>
<dbReference type="PANTHER" id="PTHR30237">
    <property type="entry name" value="MURAMOYLTETRAPEPTIDE CARBOXYPEPTIDASE"/>
    <property type="match status" value="1"/>
</dbReference>
<evidence type="ECO:0000313" key="9">
    <source>
        <dbReference type="EMBL" id="HHS31014.1"/>
    </source>
</evidence>
<dbReference type="Gene3D" id="3.40.50.10740">
    <property type="entry name" value="Class I glutamine amidotransferase-like"/>
    <property type="match status" value="1"/>
</dbReference>
<keyword evidence="5" id="KW-0720">Serine protease</keyword>
<feature type="active site" description="Nucleophile" evidence="6">
    <location>
        <position position="126"/>
    </location>
</feature>
<protein>
    <submittedName>
        <fullName evidence="9">LD-carboxypeptidase</fullName>
    </submittedName>
</protein>
<dbReference type="SUPFAM" id="SSF141986">
    <property type="entry name" value="LD-carboxypeptidase A C-terminal domain-like"/>
    <property type="match status" value="1"/>
</dbReference>
<dbReference type="Pfam" id="PF17676">
    <property type="entry name" value="Peptidase_S66C"/>
    <property type="match status" value="1"/>
</dbReference>
<evidence type="ECO:0000256" key="3">
    <source>
        <dbReference type="ARBA" id="ARBA00022670"/>
    </source>
</evidence>
<evidence type="ECO:0000259" key="7">
    <source>
        <dbReference type="Pfam" id="PF02016"/>
    </source>
</evidence>
<dbReference type="GO" id="GO:0004180">
    <property type="term" value="F:carboxypeptidase activity"/>
    <property type="evidence" value="ECO:0007669"/>
    <property type="project" value="UniProtKB-KW"/>
</dbReference>
<dbReference type="GO" id="GO:0008236">
    <property type="term" value="F:serine-type peptidase activity"/>
    <property type="evidence" value="ECO:0007669"/>
    <property type="project" value="UniProtKB-KW"/>
</dbReference>
<dbReference type="InterPro" id="IPR027478">
    <property type="entry name" value="LdcA_N"/>
</dbReference>
<keyword evidence="2 9" id="KW-0121">Carboxypeptidase</keyword>
<dbReference type="EMBL" id="DTGR01000234">
    <property type="protein sequence ID" value="HHS31014.1"/>
    <property type="molecule type" value="Genomic_DNA"/>
</dbReference>
<dbReference type="Pfam" id="PF02016">
    <property type="entry name" value="Peptidase_S66"/>
    <property type="match status" value="1"/>
</dbReference>
<dbReference type="InterPro" id="IPR029062">
    <property type="entry name" value="Class_I_gatase-like"/>
</dbReference>
<organism evidence="9">
    <name type="scientific">Desulfobacca acetoxidans</name>
    <dbReference type="NCBI Taxonomy" id="60893"/>
    <lineage>
        <taxon>Bacteria</taxon>
        <taxon>Pseudomonadati</taxon>
        <taxon>Thermodesulfobacteriota</taxon>
        <taxon>Desulfobaccia</taxon>
        <taxon>Desulfobaccales</taxon>
        <taxon>Desulfobaccaceae</taxon>
        <taxon>Desulfobacca</taxon>
    </lineage>
</organism>
<sequence>MTIFSKKPQQIRLPDRPPIWPPPLRRGDAIAAVVPASPISREAWEAGLQVVEGWGFRVIYSPDIFEARPWGQVADREAARRFQDVWEDPEVKAVIGVRGGYGSLKILPYLDMDRLGRHPKRLVGFSDLTNLLITLYQRLGWVTFHGPTLAHLAEITSAARESWRGRLTAPGPENYSFSALTVLQPGTGEGSLLGGNLTTLCHLLGTPYAPRLNGALLFLEDHNEPLYRLDRLAHHLLLSGVLEGVRGIILGSFTGGPSQAHAEEVLAIAFEPLGVPVAGGLPAGHQPENYTLPLGALVRLDTTAATLTFLS</sequence>
<dbReference type="SUPFAM" id="SSF52317">
    <property type="entry name" value="Class I glutamine amidotransferase-like"/>
    <property type="match status" value="1"/>
</dbReference>